<dbReference type="SUPFAM" id="SSF54637">
    <property type="entry name" value="Thioesterase/thiol ester dehydrase-isomerase"/>
    <property type="match status" value="1"/>
</dbReference>
<evidence type="ECO:0000259" key="2">
    <source>
        <dbReference type="Pfam" id="PF03061"/>
    </source>
</evidence>
<feature type="domain" description="Thioesterase" evidence="2">
    <location>
        <begin position="52"/>
        <end position="126"/>
    </location>
</feature>
<dbReference type="InterPro" id="IPR006683">
    <property type="entry name" value="Thioestr_dom"/>
</dbReference>
<dbReference type="NCBIfam" id="TIGR00369">
    <property type="entry name" value="unchar_dom_1"/>
    <property type="match status" value="1"/>
</dbReference>
<dbReference type="InterPro" id="IPR029069">
    <property type="entry name" value="HotDog_dom_sf"/>
</dbReference>
<evidence type="ECO:0000256" key="1">
    <source>
        <dbReference type="ARBA" id="ARBA00022801"/>
    </source>
</evidence>
<dbReference type="CDD" id="cd03443">
    <property type="entry name" value="PaaI_thioesterase"/>
    <property type="match status" value="1"/>
</dbReference>
<name>A0ABT3THA0_9GAMM</name>
<comment type="caution">
    <text evidence="3">The sequence shown here is derived from an EMBL/GenBank/DDBJ whole genome shotgun (WGS) entry which is preliminary data.</text>
</comment>
<evidence type="ECO:0000313" key="3">
    <source>
        <dbReference type="EMBL" id="MCX2981682.1"/>
    </source>
</evidence>
<evidence type="ECO:0000313" key="4">
    <source>
        <dbReference type="Proteomes" id="UP001143362"/>
    </source>
</evidence>
<dbReference type="InterPro" id="IPR003736">
    <property type="entry name" value="PAAI_dom"/>
</dbReference>
<proteinExistence type="predicted"/>
<dbReference type="Proteomes" id="UP001143362">
    <property type="component" value="Unassembled WGS sequence"/>
</dbReference>
<dbReference type="Gene3D" id="3.10.129.10">
    <property type="entry name" value="Hotdog Thioesterase"/>
    <property type="match status" value="1"/>
</dbReference>
<accession>A0ABT3THA0</accession>
<reference evidence="3" key="1">
    <citation type="submission" date="2019-02" db="EMBL/GenBank/DDBJ databases">
        <authorList>
            <person name="Li S.-H."/>
        </authorList>
    </citation>
    <scope>NUCLEOTIDE SEQUENCE</scope>
    <source>
        <strain evidence="3">IMCC14734</strain>
    </source>
</reference>
<dbReference type="RefSeq" id="WP_279245679.1">
    <property type="nucleotide sequence ID" value="NZ_SHNN01000002.1"/>
</dbReference>
<dbReference type="Pfam" id="PF03061">
    <property type="entry name" value="4HBT"/>
    <property type="match status" value="1"/>
</dbReference>
<dbReference type="EMBL" id="SHNN01000002">
    <property type="protein sequence ID" value="MCX2981682.1"/>
    <property type="molecule type" value="Genomic_DNA"/>
</dbReference>
<keyword evidence="1" id="KW-0378">Hydrolase</keyword>
<organism evidence="3 4">
    <name type="scientific">Candidatus Litorirhabdus singularis</name>
    <dbReference type="NCBI Taxonomy" id="2518993"/>
    <lineage>
        <taxon>Bacteria</taxon>
        <taxon>Pseudomonadati</taxon>
        <taxon>Pseudomonadota</taxon>
        <taxon>Gammaproteobacteria</taxon>
        <taxon>Cellvibrionales</taxon>
        <taxon>Halieaceae</taxon>
        <taxon>Candidatus Litorirhabdus</taxon>
    </lineage>
</organism>
<sequence length="156" mass="16993">METETLPAPAGYKPLPEGLGFTDVLRPVYRREHNSEVSLGMYVQLSHCNMIGICHGGALMTLADIGAASAINFAREKIGPAPTLNLSFDFINAAREGDWLQTRSEQVTLKRSFGFASGVIISGEKLVCRYSGSFYQPDHDGFKGQLDKLAAMHGKD</sequence>
<protein>
    <submittedName>
        <fullName evidence="3">PaaI family thioesterase</fullName>
    </submittedName>
</protein>
<gene>
    <name evidence="3" type="ORF">EYC98_12505</name>
</gene>
<keyword evidence="4" id="KW-1185">Reference proteome</keyword>